<dbReference type="Proteomes" id="UP000094936">
    <property type="component" value="Unassembled WGS sequence"/>
</dbReference>
<proteinExistence type="predicted"/>
<protein>
    <submittedName>
        <fullName evidence="1">Uncharacterized protein</fullName>
    </submittedName>
</protein>
<comment type="caution">
    <text evidence="1">The sequence shown here is derived from an EMBL/GenBank/DDBJ whole genome shotgun (WGS) entry which is preliminary data.</text>
</comment>
<dbReference type="OrthoDB" id="9846664at2"/>
<organism evidence="1 2">
    <name type="scientific">Veronia pacifica</name>
    <dbReference type="NCBI Taxonomy" id="1080227"/>
    <lineage>
        <taxon>Bacteria</taxon>
        <taxon>Pseudomonadati</taxon>
        <taxon>Pseudomonadota</taxon>
        <taxon>Gammaproteobacteria</taxon>
        <taxon>Vibrionales</taxon>
        <taxon>Vibrionaceae</taxon>
        <taxon>Veronia</taxon>
    </lineage>
</organism>
<evidence type="ECO:0000313" key="1">
    <source>
        <dbReference type="EMBL" id="ODA35210.1"/>
    </source>
</evidence>
<accession>A0A1C3EPN7</accession>
<name>A0A1C3EPN7_9GAMM</name>
<dbReference type="AlphaFoldDB" id="A0A1C3EPN7"/>
<dbReference type="RefSeq" id="WP_068899743.1">
    <property type="nucleotide sequence ID" value="NZ_JBHUIF010000033.1"/>
</dbReference>
<dbReference type="EMBL" id="LYBM01000005">
    <property type="protein sequence ID" value="ODA35210.1"/>
    <property type="molecule type" value="Genomic_DNA"/>
</dbReference>
<reference evidence="1 2" key="1">
    <citation type="submission" date="2016-05" db="EMBL/GenBank/DDBJ databases">
        <title>Genomic Taxonomy of the Vibrionaceae.</title>
        <authorList>
            <person name="Gomez-Gil B."/>
            <person name="Enciso-Ibarra J."/>
        </authorList>
    </citation>
    <scope>NUCLEOTIDE SEQUENCE [LARGE SCALE GENOMIC DNA]</scope>
    <source>
        <strain evidence="1 2">CAIM 1920</strain>
    </source>
</reference>
<evidence type="ECO:0000313" key="2">
    <source>
        <dbReference type="Proteomes" id="UP000094936"/>
    </source>
</evidence>
<sequence>MPDSDYIKRMDEYRKAFECANTVLTFRLVAMKSGKPGICKLKDLITASLELAGVCHHYDDILRHYELLIWLHHQIALYHRLDEAGPGLQMICRVEARQIADKIKDLEPILNESHIAPFIELLEPEREYELKP</sequence>
<gene>
    <name evidence="1" type="ORF">A8L45_04670</name>
</gene>
<keyword evidence="2" id="KW-1185">Reference proteome</keyword>